<protein>
    <recommendedName>
        <fullName evidence="1">Peptidase M1 membrane alanine aminopeptidase domain-containing protein</fullName>
    </recommendedName>
</protein>
<feature type="domain" description="Peptidase M1 membrane alanine aminopeptidase" evidence="1">
    <location>
        <begin position="30"/>
        <end position="91"/>
    </location>
</feature>
<dbReference type="PANTHER" id="PTHR11533:SF174">
    <property type="entry name" value="PUROMYCIN-SENSITIVE AMINOPEPTIDASE-RELATED"/>
    <property type="match status" value="1"/>
</dbReference>
<dbReference type="Pfam" id="PF01433">
    <property type="entry name" value="Peptidase_M1"/>
    <property type="match status" value="1"/>
</dbReference>
<proteinExistence type="predicted"/>
<reference evidence="2 3" key="1">
    <citation type="submission" date="2018-11" db="EMBL/GenBank/DDBJ databases">
        <authorList>
            <consortium name="Pathogen Informatics"/>
        </authorList>
    </citation>
    <scope>NUCLEOTIDE SEQUENCE [LARGE SCALE GENOMIC DNA]</scope>
</reference>
<dbReference type="GO" id="GO:0008270">
    <property type="term" value="F:zinc ion binding"/>
    <property type="evidence" value="ECO:0007669"/>
    <property type="project" value="InterPro"/>
</dbReference>
<gene>
    <name evidence="2" type="ORF">DILT_LOCUS17325</name>
</gene>
<dbReference type="EMBL" id="UYRU01090942">
    <property type="protein sequence ID" value="VDN37459.1"/>
    <property type="molecule type" value="Genomic_DNA"/>
</dbReference>
<accession>A0A3P7R989</accession>
<dbReference type="GO" id="GO:0043171">
    <property type="term" value="P:peptide catabolic process"/>
    <property type="evidence" value="ECO:0007669"/>
    <property type="project" value="TreeGrafter"/>
</dbReference>
<evidence type="ECO:0000259" key="1">
    <source>
        <dbReference type="Pfam" id="PF01433"/>
    </source>
</evidence>
<evidence type="ECO:0000313" key="3">
    <source>
        <dbReference type="Proteomes" id="UP000281553"/>
    </source>
</evidence>
<dbReference type="InterPro" id="IPR014782">
    <property type="entry name" value="Peptidase_M1_dom"/>
</dbReference>
<keyword evidence="3" id="KW-1185">Reference proteome</keyword>
<dbReference type="GO" id="GO:0016020">
    <property type="term" value="C:membrane"/>
    <property type="evidence" value="ECO:0007669"/>
    <property type="project" value="TreeGrafter"/>
</dbReference>
<organism evidence="2 3">
    <name type="scientific">Dibothriocephalus latus</name>
    <name type="common">Fish tapeworm</name>
    <name type="synonym">Diphyllobothrium latum</name>
    <dbReference type="NCBI Taxonomy" id="60516"/>
    <lineage>
        <taxon>Eukaryota</taxon>
        <taxon>Metazoa</taxon>
        <taxon>Spiralia</taxon>
        <taxon>Lophotrochozoa</taxon>
        <taxon>Platyhelminthes</taxon>
        <taxon>Cestoda</taxon>
        <taxon>Eucestoda</taxon>
        <taxon>Diphyllobothriidea</taxon>
        <taxon>Diphyllobothriidae</taxon>
        <taxon>Dibothriocephalus</taxon>
    </lineage>
</organism>
<dbReference type="AlphaFoldDB" id="A0A3P7R989"/>
<name>A0A3P7R989_DIBLA</name>
<dbReference type="Proteomes" id="UP000281553">
    <property type="component" value="Unassembled WGS sequence"/>
</dbReference>
<dbReference type="PANTHER" id="PTHR11533">
    <property type="entry name" value="PROTEASE M1 ZINC METALLOPROTEASE"/>
    <property type="match status" value="1"/>
</dbReference>
<dbReference type="GO" id="GO:0070006">
    <property type="term" value="F:metalloaminopeptidase activity"/>
    <property type="evidence" value="ECO:0007669"/>
    <property type="project" value="TreeGrafter"/>
</dbReference>
<evidence type="ECO:0000313" key="2">
    <source>
        <dbReference type="EMBL" id="VDN37459.1"/>
    </source>
</evidence>
<dbReference type="SUPFAM" id="SSF55486">
    <property type="entry name" value="Metalloproteases ('zincins'), catalytic domain"/>
    <property type="match status" value="1"/>
</dbReference>
<dbReference type="InterPro" id="IPR027268">
    <property type="entry name" value="Peptidase_M4/M1_CTD_sf"/>
</dbReference>
<dbReference type="GO" id="GO:0005615">
    <property type="term" value="C:extracellular space"/>
    <property type="evidence" value="ECO:0007669"/>
    <property type="project" value="TreeGrafter"/>
</dbReference>
<sequence length="114" mass="13070">MIHVLNPLVTRSTYLLLLRKRDLLEPKLTVFLTSEFYSAMQMDELKTSHPIEVPVKSPSEVEEIFDAVSYEKGASIIRMLRDYIGPEVSFPRTLAVDTTLFISRPPLFAQLNRS</sequence>
<dbReference type="InterPro" id="IPR050344">
    <property type="entry name" value="Peptidase_M1_aminopeptidases"/>
</dbReference>
<dbReference type="GO" id="GO:0006508">
    <property type="term" value="P:proteolysis"/>
    <property type="evidence" value="ECO:0007669"/>
    <property type="project" value="TreeGrafter"/>
</dbReference>
<dbReference type="GO" id="GO:0042277">
    <property type="term" value="F:peptide binding"/>
    <property type="evidence" value="ECO:0007669"/>
    <property type="project" value="TreeGrafter"/>
</dbReference>
<dbReference type="GO" id="GO:0005737">
    <property type="term" value="C:cytoplasm"/>
    <property type="evidence" value="ECO:0007669"/>
    <property type="project" value="TreeGrafter"/>
</dbReference>
<dbReference type="Gene3D" id="1.10.390.10">
    <property type="entry name" value="Neutral Protease Domain 2"/>
    <property type="match status" value="1"/>
</dbReference>